<feature type="compositionally biased region" description="Low complexity" evidence="2">
    <location>
        <begin position="84"/>
        <end position="96"/>
    </location>
</feature>
<reference evidence="6 7" key="1">
    <citation type="submission" date="2018-07" db="EMBL/GenBank/DDBJ databases">
        <title>Genome sequencing of oomycete isolates from Chile give support for New Zealand origin for Phytophthora kernoviae and make available the first Nothophytophthora sp. genome.</title>
        <authorList>
            <person name="Studholme D.J."/>
            <person name="Sanfuentes E."/>
            <person name="Panda P."/>
            <person name="Hill R."/>
            <person name="Sambles C."/>
            <person name="Grant M."/>
            <person name="Williams N.M."/>
            <person name="Mcdougal R.L."/>
        </authorList>
    </citation>
    <scope>NUCLEOTIDE SEQUENCE [LARGE SCALE GENOMIC DNA]</scope>
    <source>
        <strain evidence="5">Chile6</strain>
        <strain evidence="4">Chile7</strain>
    </source>
</reference>
<feature type="region of interest" description="Disordered" evidence="2">
    <location>
        <begin position="84"/>
        <end position="122"/>
    </location>
</feature>
<dbReference type="PROSITE" id="PS50222">
    <property type="entry name" value="EF_HAND_2"/>
    <property type="match status" value="1"/>
</dbReference>
<evidence type="ECO:0000313" key="5">
    <source>
        <dbReference type="EMBL" id="RLN64965.1"/>
    </source>
</evidence>
<dbReference type="AlphaFoldDB" id="A0A3F2RVC1"/>
<accession>A0A3F2RVC1</accession>
<dbReference type="InterPro" id="IPR011992">
    <property type="entry name" value="EF-hand-dom_pair"/>
</dbReference>
<dbReference type="CDD" id="cd21504">
    <property type="entry name" value="PPP2R3A_B-like"/>
    <property type="match status" value="1"/>
</dbReference>
<feature type="compositionally biased region" description="Low complexity" evidence="2">
    <location>
        <begin position="726"/>
        <end position="740"/>
    </location>
</feature>
<feature type="domain" description="EF-hand" evidence="3">
    <location>
        <begin position="567"/>
        <end position="602"/>
    </location>
</feature>
<evidence type="ECO:0000256" key="2">
    <source>
        <dbReference type="SAM" id="MobiDB-lite"/>
    </source>
</evidence>
<dbReference type="PANTHER" id="PTHR14095:SF0">
    <property type="entry name" value="MIP22305P"/>
    <property type="match status" value="1"/>
</dbReference>
<feature type="region of interest" description="Disordered" evidence="2">
    <location>
        <begin position="318"/>
        <end position="351"/>
    </location>
</feature>
<feature type="compositionally biased region" description="Low complexity" evidence="2">
    <location>
        <begin position="14"/>
        <end position="23"/>
    </location>
</feature>
<dbReference type="EMBL" id="MBDO02000062">
    <property type="protein sequence ID" value="RLN64965.1"/>
    <property type="molecule type" value="Genomic_DNA"/>
</dbReference>
<dbReference type="EMBL" id="MBAD02002599">
    <property type="protein sequence ID" value="RLN46121.1"/>
    <property type="molecule type" value="Genomic_DNA"/>
</dbReference>
<dbReference type="Proteomes" id="UP000284657">
    <property type="component" value="Unassembled WGS sequence"/>
</dbReference>
<dbReference type="Gene3D" id="1.10.238.10">
    <property type="entry name" value="EF-hand"/>
    <property type="match status" value="1"/>
</dbReference>
<evidence type="ECO:0000256" key="1">
    <source>
        <dbReference type="ARBA" id="ARBA00022723"/>
    </source>
</evidence>
<dbReference type="InterPro" id="IPR002048">
    <property type="entry name" value="EF_hand_dom"/>
</dbReference>
<dbReference type="GO" id="GO:0005509">
    <property type="term" value="F:calcium ion binding"/>
    <property type="evidence" value="ECO:0007669"/>
    <property type="project" value="InterPro"/>
</dbReference>
<feature type="compositionally biased region" description="Low complexity" evidence="2">
    <location>
        <begin position="150"/>
        <end position="166"/>
    </location>
</feature>
<feature type="region of interest" description="Disordered" evidence="2">
    <location>
        <begin position="150"/>
        <end position="207"/>
    </location>
</feature>
<dbReference type="GO" id="GO:0019888">
    <property type="term" value="F:protein phosphatase regulator activity"/>
    <property type="evidence" value="ECO:0007669"/>
    <property type="project" value="TreeGrafter"/>
</dbReference>
<protein>
    <recommendedName>
        <fullName evidence="3">EF-hand domain-containing protein</fullName>
    </recommendedName>
</protein>
<dbReference type="Gene3D" id="1.10.238.220">
    <property type="match status" value="1"/>
</dbReference>
<feature type="region of interest" description="Disordered" evidence="2">
    <location>
        <begin position="1"/>
        <end position="26"/>
    </location>
</feature>
<dbReference type="OrthoDB" id="5586at2759"/>
<evidence type="ECO:0000313" key="6">
    <source>
        <dbReference type="Proteomes" id="UP000277300"/>
    </source>
</evidence>
<dbReference type="PANTHER" id="PTHR14095">
    <property type="entry name" value="PHOSPHATASE 2A REGULATORY SUBUNIT-RELATED"/>
    <property type="match status" value="1"/>
</dbReference>
<feature type="region of interest" description="Disordered" evidence="2">
    <location>
        <begin position="715"/>
        <end position="747"/>
    </location>
</feature>
<sequence>MTVEVEPSDASMVSPTSSSGTGPESLRLSEIESAHLCPAGRMKMEELFRQWLNVDGTKEMIQSMVADLRQGKELNLDALLAATAAPSGSGGDSPSRSPKRPPNYHQFGLLSPGSMGSPSARRRHQHLVSLFGDELTNAAAAMTAAAAAATAGSEASTEEAPAADVVAPPPSDDVDMTAGESEQSVAIDNSEESVEETGAQEEESTQTVTAADADEIMEEAQEQEQHVEELAEGESDHPMAGEPKQVEIPTFYTLGEGRRGRLRGLSTDAMTRKVSDIEARFHEFSEGMKVEDFVAITKDLCGFPSFFNAPFFRRILSTEGGETTPKPPASPASGASTSGSPTSADGTPPLRITKDMFQSYWMREMAPCDSVERFFRVVKQPKNDFIERDDFAPFLHELLKYHPGLEFLGGTPEFQEKYALTVVVRIFYSVDRDSSGRITLRKLRRSNLISAFNTVDEEEDINKVNSYFSYEHFYVLYCKFWELDTDHDFLLSPDDLVRYGGHSLTRIIVDRIFERGRRPFARVQTLSAEDKKKMSYEDFICKWSLLELNGLLSFRFLHFMLSEEDKSNPVSLRYWFELIDTNEDGVLRADEMRVFYRHQIHRMECLGHEVVPFEDILCQMSDLLHPEKEGEFYHKDFIRPDKIRVSGVFFNVLFNLSKFIEFEQRDPFLLRQQLAEPELTDWDRYARAEYARLAMEEESRDEDTAMDIDTMDGWYVSDEQEEDPTEGSSSAEGAASSTEGRTVEAPF</sequence>
<evidence type="ECO:0000313" key="7">
    <source>
        <dbReference type="Proteomes" id="UP000284657"/>
    </source>
</evidence>
<evidence type="ECO:0000259" key="3">
    <source>
        <dbReference type="PROSITE" id="PS50222"/>
    </source>
</evidence>
<name>A0A3F2RVC1_9STRA</name>
<dbReference type="Proteomes" id="UP000277300">
    <property type="component" value="Unassembled WGS sequence"/>
</dbReference>
<dbReference type="Pfam" id="PF17958">
    <property type="entry name" value="EF-hand_13"/>
    <property type="match status" value="1"/>
</dbReference>
<dbReference type="InterPro" id="IPR041534">
    <property type="entry name" value="EF-hand_13"/>
</dbReference>
<proteinExistence type="predicted"/>
<dbReference type="FunFam" id="1.10.238.220:FF:000003">
    <property type="entry name" value="Phosphoprotein phosphatase 2A regulatory subunit"/>
    <property type="match status" value="1"/>
</dbReference>
<dbReference type="SUPFAM" id="SSF47473">
    <property type="entry name" value="EF-hand"/>
    <property type="match status" value="2"/>
</dbReference>
<feature type="compositionally biased region" description="Acidic residues" evidence="2">
    <location>
        <begin position="189"/>
        <end position="204"/>
    </location>
</feature>
<organism evidence="5 6">
    <name type="scientific">Phytophthora kernoviae</name>
    <dbReference type="NCBI Taxonomy" id="325452"/>
    <lineage>
        <taxon>Eukaryota</taxon>
        <taxon>Sar</taxon>
        <taxon>Stramenopiles</taxon>
        <taxon>Oomycota</taxon>
        <taxon>Peronosporomycetes</taxon>
        <taxon>Peronosporales</taxon>
        <taxon>Peronosporaceae</taxon>
        <taxon>Phytophthora</taxon>
    </lineage>
</organism>
<feature type="compositionally biased region" description="Low complexity" evidence="2">
    <location>
        <begin position="108"/>
        <end position="119"/>
    </location>
</feature>
<evidence type="ECO:0000313" key="4">
    <source>
        <dbReference type="EMBL" id="RLN46121.1"/>
    </source>
</evidence>
<dbReference type="GO" id="GO:0000159">
    <property type="term" value="C:protein phosphatase type 2A complex"/>
    <property type="evidence" value="ECO:0007669"/>
    <property type="project" value="TreeGrafter"/>
</dbReference>
<gene>
    <name evidence="4" type="ORF">BBJ29_001929</name>
    <name evidence="5" type="ORF">BBP00_00003128</name>
</gene>
<feature type="compositionally biased region" description="Low complexity" evidence="2">
    <location>
        <begin position="331"/>
        <end position="349"/>
    </location>
</feature>
<comment type="caution">
    <text evidence="5">The sequence shown here is derived from an EMBL/GenBank/DDBJ whole genome shotgun (WGS) entry which is preliminary data.</text>
</comment>
<keyword evidence="1" id="KW-0479">Metal-binding</keyword>